<accession>A0ABX9E920</accession>
<feature type="chain" id="PRO_5045698905" evidence="1">
    <location>
        <begin position="22"/>
        <end position="275"/>
    </location>
</feature>
<reference evidence="3 4" key="1">
    <citation type="submission" date="2018-06" db="EMBL/GenBank/DDBJ databases">
        <title>Genomic Encyclopedia of Type Strains, Phase IV (KMG-IV): sequencing the most valuable type-strain genomes for metagenomic binning, comparative biology and taxonomic classification.</title>
        <authorList>
            <person name="Goeker M."/>
        </authorList>
    </citation>
    <scope>NUCLEOTIDE SEQUENCE [LARGE SCALE GENOMIC DNA]</scope>
    <source>
        <strain evidence="3 4">DSM 45479</strain>
    </source>
</reference>
<organism evidence="3 4">
    <name type="scientific">Lentzea atacamensis</name>
    <dbReference type="NCBI Taxonomy" id="531938"/>
    <lineage>
        <taxon>Bacteria</taxon>
        <taxon>Bacillati</taxon>
        <taxon>Actinomycetota</taxon>
        <taxon>Actinomycetes</taxon>
        <taxon>Pseudonocardiales</taxon>
        <taxon>Pseudonocardiaceae</taxon>
        <taxon>Lentzea</taxon>
    </lineage>
</organism>
<protein>
    <submittedName>
        <fullName evidence="3">Uncharacterized protein DUF4082</fullName>
    </submittedName>
</protein>
<name>A0ABX9E920_9PSEU</name>
<evidence type="ECO:0000256" key="1">
    <source>
        <dbReference type="SAM" id="SignalP"/>
    </source>
</evidence>
<keyword evidence="4" id="KW-1185">Reference proteome</keyword>
<feature type="signal peptide" evidence="1">
    <location>
        <begin position="1"/>
        <end position="21"/>
    </location>
</feature>
<gene>
    <name evidence="3" type="ORF">C8D87_105337</name>
</gene>
<dbReference type="InterPro" id="IPR014756">
    <property type="entry name" value="Ig_E-set"/>
</dbReference>
<dbReference type="Pfam" id="PF13313">
    <property type="entry name" value="DUF4082"/>
    <property type="match status" value="1"/>
</dbReference>
<dbReference type="Gene3D" id="2.60.40.650">
    <property type="match status" value="1"/>
</dbReference>
<dbReference type="Proteomes" id="UP000248714">
    <property type="component" value="Unassembled WGS sequence"/>
</dbReference>
<dbReference type="SUPFAM" id="SSF81296">
    <property type="entry name" value="E set domains"/>
    <property type="match status" value="1"/>
</dbReference>
<proteinExistence type="predicted"/>
<dbReference type="EMBL" id="QLTT01000005">
    <property type="protein sequence ID" value="RAS64843.1"/>
    <property type="molecule type" value="Genomic_DNA"/>
</dbReference>
<evidence type="ECO:0000313" key="3">
    <source>
        <dbReference type="EMBL" id="RAS64843.1"/>
    </source>
</evidence>
<keyword evidence="1" id="KW-0732">Signal</keyword>
<feature type="domain" description="DUF4082" evidence="2">
    <location>
        <begin position="137"/>
        <end position="269"/>
    </location>
</feature>
<comment type="caution">
    <text evidence="3">The sequence shown here is derived from an EMBL/GenBank/DDBJ whole genome shotgun (WGS) entry which is preliminary data.</text>
</comment>
<evidence type="ECO:0000313" key="4">
    <source>
        <dbReference type="Proteomes" id="UP000248714"/>
    </source>
</evidence>
<sequence length="275" mass="29309">MRRLAVLLLALVLLSPTPAFAADNPRATLSSPSEGVSVPLNEPLLVIGDAHNGEAGGVIQVDVTTDDGATWTSIDTQSYWSLVITPTTPGPLTIKARAHTASTVGPVQSLRTIHVGGTTLPPLSGETFLMLPRTHQPVVKDIDDQAVELGLRITVDRPGSLVGVHLRHGNYTGPVTARAWSSNGTLLAEQAVPGAVYGQRVTFNTPVPVAPGNEYVVSYYTPSGGYVSTENYFTGNLVQTPFRTPVNAGVYRYGGGFPTDTWNSSNYWLMPIFQP</sequence>
<dbReference type="InterPro" id="IPR025141">
    <property type="entry name" value="DUF4082"/>
</dbReference>
<evidence type="ECO:0000259" key="2">
    <source>
        <dbReference type="Pfam" id="PF13313"/>
    </source>
</evidence>